<dbReference type="Pfam" id="PF01638">
    <property type="entry name" value="HxlR"/>
    <property type="match status" value="1"/>
</dbReference>
<keyword evidence="3" id="KW-0804">Transcription</keyword>
<evidence type="ECO:0000259" key="4">
    <source>
        <dbReference type="PROSITE" id="PS51118"/>
    </source>
</evidence>
<protein>
    <recommendedName>
        <fullName evidence="4">HTH hxlR-type domain-containing protein</fullName>
    </recommendedName>
</protein>
<geneLocation type="plasmid" evidence="5 6">
    <name>pSmeSM11c</name>
</geneLocation>
<feature type="domain" description="HTH hxlR-type" evidence="4">
    <location>
        <begin position="46"/>
        <end position="143"/>
    </location>
</feature>
<evidence type="ECO:0000256" key="3">
    <source>
        <dbReference type="ARBA" id="ARBA00023163"/>
    </source>
</evidence>
<dbReference type="Gene3D" id="1.10.10.10">
    <property type="entry name" value="Winged helix-like DNA-binding domain superfamily/Winged helix DNA-binding domain"/>
    <property type="match status" value="1"/>
</dbReference>
<accession>F7XDG9</accession>
<organism evidence="5 6">
    <name type="scientific">Sinorhizobium meliloti (strain SM11)</name>
    <dbReference type="NCBI Taxonomy" id="707241"/>
    <lineage>
        <taxon>Bacteria</taxon>
        <taxon>Pseudomonadati</taxon>
        <taxon>Pseudomonadota</taxon>
        <taxon>Alphaproteobacteria</taxon>
        <taxon>Hyphomicrobiales</taxon>
        <taxon>Rhizobiaceae</taxon>
        <taxon>Sinorhizobium/Ensifer group</taxon>
        <taxon>Sinorhizobium</taxon>
    </lineage>
</organism>
<evidence type="ECO:0000256" key="2">
    <source>
        <dbReference type="ARBA" id="ARBA00023125"/>
    </source>
</evidence>
<evidence type="ECO:0000313" key="6">
    <source>
        <dbReference type="Proteomes" id="UP000009045"/>
    </source>
</evidence>
<dbReference type="AlphaFoldDB" id="F7XDG9"/>
<proteinExistence type="predicted"/>
<reference evidence="5 6" key="1">
    <citation type="journal article" date="2011" name="J. Biotechnol.">
        <title>The complete genome sequence of the dominant Sinorhizobium meliloti field isolate SM11 extends the S. meliloti pan-genome.</title>
        <authorList>
            <person name="Schneiker-Bekel S."/>
            <person name="Wibberg D."/>
            <person name="Bekel T."/>
            <person name="Blom J."/>
            <person name="Linke B."/>
            <person name="Neuweger H."/>
            <person name="Stiens M."/>
            <person name="Vorholter F.J."/>
            <person name="Weidner S."/>
            <person name="Goesmann A."/>
            <person name="Puhler A."/>
            <person name="Schluter A."/>
        </authorList>
    </citation>
    <scope>NUCLEOTIDE SEQUENCE [LARGE SCALE GENOMIC DNA]</scope>
    <source>
        <strain evidence="5 6">SM11</strain>
        <plasmid evidence="6">pSmeSM11c</plasmid>
    </source>
</reference>
<dbReference type="InterPro" id="IPR002577">
    <property type="entry name" value="HTH_HxlR"/>
</dbReference>
<keyword evidence="5" id="KW-0614">Plasmid</keyword>
<sequence>MSTLGPSTVATLNYLTDIAESLILQLILETERARMVRRKSHISDYCPSARSLDVIGDWWSLLIVRDAFDGVTRFGEFQKSLGIARNILTARLRTLVDRGILEAVPISEGGARQEYRLTQMGRDLFPVMVALRQFGERHLFAPNEKRSKLVERSTGRPIRLDVLTEDGRPVNSEETVILKISEDLG</sequence>
<keyword evidence="2" id="KW-0238">DNA-binding</keyword>
<dbReference type="PANTHER" id="PTHR33204">
    <property type="entry name" value="TRANSCRIPTIONAL REGULATOR, MARR FAMILY"/>
    <property type="match status" value="1"/>
</dbReference>
<dbReference type="Proteomes" id="UP000009045">
    <property type="component" value="Plasmid pSmeSM11c"/>
</dbReference>
<evidence type="ECO:0000313" key="5">
    <source>
        <dbReference type="EMBL" id="AEH81595.1"/>
    </source>
</evidence>
<evidence type="ECO:0000256" key="1">
    <source>
        <dbReference type="ARBA" id="ARBA00023015"/>
    </source>
</evidence>
<gene>
    <name evidence="5" type="ordered locus">SM11_pC0521</name>
</gene>
<dbReference type="KEGG" id="smx:SM11_pC0521"/>
<dbReference type="GO" id="GO:0003677">
    <property type="term" value="F:DNA binding"/>
    <property type="evidence" value="ECO:0007669"/>
    <property type="project" value="UniProtKB-KW"/>
</dbReference>
<dbReference type="InterPro" id="IPR036388">
    <property type="entry name" value="WH-like_DNA-bd_sf"/>
</dbReference>
<dbReference type="PATRIC" id="fig|707241.3.peg.4494"/>
<dbReference type="SUPFAM" id="SSF46785">
    <property type="entry name" value="Winged helix' DNA-binding domain"/>
    <property type="match status" value="1"/>
</dbReference>
<keyword evidence="1" id="KW-0805">Transcription regulation</keyword>
<dbReference type="HOGENOM" id="CLU_111585_0_1_5"/>
<name>F7XDG9_SINMM</name>
<dbReference type="PROSITE" id="PS51118">
    <property type="entry name" value="HTH_HXLR"/>
    <property type="match status" value="1"/>
</dbReference>
<dbReference type="InterPro" id="IPR036390">
    <property type="entry name" value="WH_DNA-bd_sf"/>
</dbReference>
<dbReference type="PANTHER" id="PTHR33204:SF18">
    <property type="entry name" value="TRANSCRIPTIONAL REGULATORY PROTEIN"/>
    <property type="match status" value="1"/>
</dbReference>
<dbReference type="EMBL" id="CP001831">
    <property type="protein sequence ID" value="AEH81595.1"/>
    <property type="molecule type" value="Genomic_DNA"/>
</dbReference>